<organism evidence="1">
    <name type="scientific">viral metagenome</name>
    <dbReference type="NCBI Taxonomy" id="1070528"/>
    <lineage>
        <taxon>unclassified sequences</taxon>
        <taxon>metagenomes</taxon>
        <taxon>organismal metagenomes</taxon>
    </lineage>
</organism>
<evidence type="ECO:0000313" key="1">
    <source>
        <dbReference type="EMBL" id="QJA72192.1"/>
    </source>
</evidence>
<evidence type="ECO:0000313" key="2">
    <source>
        <dbReference type="EMBL" id="QJA95468.1"/>
    </source>
</evidence>
<sequence>MLKSNYQKGKRKYDGRWKKANPERMRLYRRNYNNSIKGRLGRLRLRSIKAGNSFDISLPEFTEWYEGQKPQCHYCGNKLYMGQGPKRLDGYSFDRRDNNKGYTIDNIALCCNRCNMAKGSWFTEEQMLEIAHEYFR</sequence>
<name>A0A6M3JST8_9ZZZZ</name>
<dbReference type="EMBL" id="MT143316">
    <property type="protein sequence ID" value="QJA95468.1"/>
    <property type="molecule type" value="Genomic_DNA"/>
</dbReference>
<dbReference type="EMBL" id="MT141932">
    <property type="protein sequence ID" value="QJA72192.1"/>
    <property type="molecule type" value="Genomic_DNA"/>
</dbReference>
<gene>
    <name evidence="1" type="ORF">MM415A02853_0005</name>
    <name evidence="2" type="ORF">MM415B05367_0011</name>
</gene>
<evidence type="ECO:0008006" key="3">
    <source>
        <dbReference type="Google" id="ProtNLM"/>
    </source>
</evidence>
<dbReference type="Gene3D" id="3.30.40.220">
    <property type="match status" value="1"/>
</dbReference>
<proteinExistence type="predicted"/>
<accession>A0A6M3JST8</accession>
<reference evidence="1" key="1">
    <citation type="submission" date="2020-03" db="EMBL/GenBank/DDBJ databases">
        <title>The deep terrestrial virosphere.</title>
        <authorList>
            <person name="Holmfeldt K."/>
            <person name="Nilsson E."/>
            <person name="Simone D."/>
            <person name="Lopez-Fernandez M."/>
            <person name="Wu X."/>
            <person name="de Brujin I."/>
            <person name="Lundin D."/>
            <person name="Andersson A."/>
            <person name="Bertilsson S."/>
            <person name="Dopson M."/>
        </authorList>
    </citation>
    <scope>NUCLEOTIDE SEQUENCE</scope>
    <source>
        <strain evidence="1">MM415A02853</strain>
        <strain evidence="2">MM415B05367</strain>
    </source>
</reference>
<protein>
    <recommendedName>
        <fullName evidence="3">HNH endonuclease</fullName>
    </recommendedName>
</protein>
<dbReference type="AlphaFoldDB" id="A0A6M3JST8"/>